<dbReference type="Proteomes" id="UP001358586">
    <property type="component" value="Chromosome 8"/>
</dbReference>
<protein>
    <recommendedName>
        <fullName evidence="3">Reverse transcriptase zinc-binding domain-containing protein</fullName>
    </recommendedName>
</protein>
<name>A0ABR0NVN8_GOSAR</name>
<evidence type="ECO:0000313" key="2">
    <source>
        <dbReference type="Proteomes" id="UP001358586"/>
    </source>
</evidence>
<dbReference type="PANTHER" id="PTHR33116:SF75">
    <property type="entry name" value="RIBONUCLEASE H PROTEIN"/>
    <property type="match status" value="1"/>
</dbReference>
<sequence length="311" mass="35740">MLLPIKVSHEKEKLAWQFIWGTTNTACKVSIIKWESCYQPVESGGLGIRRLEVQNKSFLYKLCIALLTKENDLWVQVLRYKYRFGNGCPVSTAKPGCLYIWRSLSRVWAQFRSKYLLVTGRCVQFWMDTWVPDVGPLSDLFPGMVAGIEDLRVSNVVDSLGNRRWDFLAVLLDISTFLRITFNPPPGETAGPDRCIWRWTSLGQFSVSTAYKHLVAECFARAVWVKLVPNSLHGAFFSGELSFWLTNKIPNVTHVSLLNVQWEVLFAIVCWRLWKQQNAVVFQQKHRSTEDFVASCWSWAASVHKAADLRL</sequence>
<dbReference type="PANTHER" id="PTHR33116">
    <property type="entry name" value="REVERSE TRANSCRIPTASE ZINC-BINDING DOMAIN-CONTAINING PROTEIN-RELATED-RELATED"/>
    <property type="match status" value="1"/>
</dbReference>
<accession>A0ABR0NVN8</accession>
<dbReference type="EMBL" id="JARKNE010000008">
    <property type="protein sequence ID" value="KAK5810379.1"/>
    <property type="molecule type" value="Genomic_DNA"/>
</dbReference>
<reference evidence="1 2" key="1">
    <citation type="submission" date="2023-03" db="EMBL/GenBank/DDBJ databases">
        <title>WGS of Gossypium arboreum.</title>
        <authorList>
            <person name="Yu D."/>
        </authorList>
    </citation>
    <scope>NUCLEOTIDE SEQUENCE [LARGE SCALE GENOMIC DNA]</scope>
    <source>
        <tissue evidence="1">Leaf</tissue>
    </source>
</reference>
<proteinExistence type="predicted"/>
<keyword evidence="2" id="KW-1185">Reference proteome</keyword>
<comment type="caution">
    <text evidence="1">The sequence shown here is derived from an EMBL/GenBank/DDBJ whole genome shotgun (WGS) entry which is preliminary data.</text>
</comment>
<gene>
    <name evidence="1" type="ORF">PVK06_025691</name>
</gene>
<organism evidence="1 2">
    <name type="scientific">Gossypium arboreum</name>
    <name type="common">Tree cotton</name>
    <name type="synonym">Gossypium nanking</name>
    <dbReference type="NCBI Taxonomy" id="29729"/>
    <lineage>
        <taxon>Eukaryota</taxon>
        <taxon>Viridiplantae</taxon>
        <taxon>Streptophyta</taxon>
        <taxon>Embryophyta</taxon>
        <taxon>Tracheophyta</taxon>
        <taxon>Spermatophyta</taxon>
        <taxon>Magnoliopsida</taxon>
        <taxon>eudicotyledons</taxon>
        <taxon>Gunneridae</taxon>
        <taxon>Pentapetalae</taxon>
        <taxon>rosids</taxon>
        <taxon>malvids</taxon>
        <taxon>Malvales</taxon>
        <taxon>Malvaceae</taxon>
        <taxon>Malvoideae</taxon>
        <taxon>Gossypium</taxon>
    </lineage>
</organism>
<evidence type="ECO:0000313" key="1">
    <source>
        <dbReference type="EMBL" id="KAK5810379.1"/>
    </source>
</evidence>
<evidence type="ECO:0008006" key="3">
    <source>
        <dbReference type="Google" id="ProtNLM"/>
    </source>
</evidence>